<keyword evidence="2" id="KW-1185">Reference proteome</keyword>
<dbReference type="HOGENOM" id="CLU_2428507_0_0_1"/>
<evidence type="ECO:0000313" key="1">
    <source>
        <dbReference type="EMBL" id="KIK42670.1"/>
    </source>
</evidence>
<reference evidence="2" key="2">
    <citation type="submission" date="2015-01" db="EMBL/GenBank/DDBJ databases">
        <title>Evolutionary Origins and Diversification of the Mycorrhizal Mutualists.</title>
        <authorList>
            <consortium name="DOE Joint Genome Institute"/>
            <consortium name="Mycorrhizal Genomics Consortium"/>
            <person name="Kohler A."/>
            <person name="Kuo A."/>
            <person name="Nagy L.G."/>
            <person name="Floudas D."/>
            <person name="Copeland A."/>
            <person name="Barry K.W."/>
            <person name="Cichocki N."/>
            <person name="Veneault-Fourrey C."/>
            <person name="LaButti K."/>
            <person name="Lindquist E.A."/>
            <person name="Lipzen A."/>
            <person name="Lundell T."/>
            <person name="Morin E."/>
            <person name="Murat C."/>
            <person name="Riley R."/>
            <person name="Ohm R."/>
            <person name="Sun H."/>
            <person name="Tunlid A."/>
            <person name="Henrissat B."/>
            <person name="Grigoriev I.V."/>
            <person name="Hibbett D.S."/>
            <person name="Martin F."/>
        </authorList>
    </citation>
    <scope>NUCLEOTIDE SEQUENCE [LARGE SCALE GENOMIC DNA]</scope>
    <source>
        <strain evidence="2">UH-Slu-Lm8-n1</strain>
    </source>
</reference>
<dbReference type="AlphaFoldDB" id="A0A0C9ZY65"/>
<proteinExistence type="predicted"/>
<gene>
    <name evidence="1" type="ORF">CY34DRAFT_132012</name>
</gene>
<accession>A0A0C9ZY65</accession>
<organism evidence="1 2">
    <name type="scientific">Suillus luteus UH-Slu-Lm8-n1</name>
    <dbReference type="NCBI Taxonomy" id="930992"/>
    <lineage>
        <taxon>Eukaryota</taxon>
        <taxon>Fungi</taxon>
        <taxon>Dikarya</taxon>
        <taxon>Basidiomycota</taxon>
        <taxon>Agaricomycotina</taxon>
        <taxon>Agaricomycetes</taxon>
        <taxon>Agaricomycetidae</taxon>
        <taxon>Boletales</taxon>
        <taxon>Suillineae</taxon>
        <taxon>Suillaceae</taxon>
        <taxon>Suillus</taxon>
    </lineage>
</organism>
<evidence type="ECO:0000313" key="2">
    <source>
        <dbReference type="Proteomes" id="UP000054485"/>
    </source>
</evidence>
<dbReference type="EMBL" id="KN835232">
    <property type="protein sequence ID" value="KIK42670.1"/>
    <property type="molecule type" value="Genomic_DNA"/>
</dbReference>
<name>A0A0C9ZY65_9AGAM</name>
<protein>
    <submittedName>
        <fullName evidence="1">Uncharacterized protein</fullName>
    </submittedName>
</protein>
<dbReference type="Proteomes" id="UP000054485">
    <property type="component" value="Unassembled WGS sequence"/>
</dbReference>
<dbReference type="OrthoDB" id="10516180at2759"/>
<dbReference type="InParanoid" id="A0A0C9ZY65"/>
<reference evidence="1 2" key="1">
    <citation type="submission" date="2014-04" db="EMBL/GenBank/DDBJ databases">
        <authorList>
            <consortium name="DOE Joint Genome Institute"/>
            <person name="Kuo A."/>
            <person name="Ruytinx J."/>
            <person name="Rineau F."/>
            <person name="Colpaert J."/>
            <person name="Kohler A."/>
            <person name="Nagy L.G."/>
            <person name="Floudas D."/>
            <person name="Copeland A."/>
            <person name="Barry K.W."/>
            <person name="Cichocki N."/>
            <person name="Veneault-Fourrey C."/>
            <person name="LaButti K."/>
            <person name="Lindquist E.A."/>
            <person name="Lipzen A."/>
            <person name="Lundell T."/>
            <person name="Morin E."/>
            <person name="Murat C."/>
            <person name="Sun H."/>
            <person name="Tunlid A."/>
            <person name="Henrissat B."/>
            <person name="Grigoriev I.V."/>
            <person name="Hibbett D.S."/>
            <person name="Martin F."/>
            <person name="Nordberg H.P."/>
            <person name="Cantor M.N."/>
            <person name="Hua S.X."/>
        </authorList>
    </citation>
    <scope>NUCLEOTIDE SEQUENCE [LARGE SCALE GENOMIC DNA]</scope>
    <source>
        <strain evidence="1 2">UH-Slu-Lm8-n1</strain>
    </source>
</reference>
<sequence length="91" mass="10386">MRCSRVNLSNHQTSFVLFEIGGQVTEPITTPYIMAIRAISPLLPLACCEAAILNAIGHRLRMTPITPSSTRTSERNMDFQYRHFGDYYFDM</sequence>